<keyword evidence="3" id="KW-1003">Cell membrane</keyword>
<dbReference type="PRINTS" id="PR00953">
    <property type="entry name" value="TYPE3IMRPROT"/>
</dbReference>
<feature type="transmembrane region" description="Helical" evidence="7">
    <location>
        <begin position="109"/>
        <end position="127"/>
    </location>
</feature>
<gene>
    <name evidence="8" type="ORF">EV700_2447</name>
</gene>
<reference evidence="8 9" key="1">
    <citation type="submission" date="2019-02" db="EMBL/GenBank/DDBJ databases">
        <title>Genomic Encyclopedia of Type Strains, Phase IV (KMG-IV): sequencing the most valuable type-strain genomes for metagenomic binning, comparative biology and taxonomic classification.</title>
        <authorList>
            <person name="Goeker M."/>
        </authorList>
    </citation>
    <scope>NUCLEOTIDE SEQUENCE [LARGE SCALE GENOMIC DNA]</scope>
    <source>
        <strain evidence="8 9">DSM 105135</strain>
    </source>
</reference>
<evidence type="ECO:0000256" key="5">
    <source>
        <dbReference type="ARBA" id="ARBA00022989"/>
    </source>
</evidence>
<keyword evidence="5 7" id="KW-1133">Transmembrane helix</keyword>
<evidence type="ECO:0000313" key="9">
    <source>
        <dbReference type="Proteomes" id="UP000292423"/>
    </source>
</evidence>
<comment type="similarity">
    <text evidence="2">Belongs to the FliR/MopE/SpaR family.</text>
</comment>
<dbReference type="PANTHER" id="PTHR30065:SF1">
    <property type="entry name" value="SURFACE PRESENTATION OF ANTIGENS PROTEIN SPAR"/>
    <property type="match status" value="1"/>
</dbReference>
<evidence type="ECO:0000256" key="7">
    <source>
        <dbReference type="SAM" id="Phobius"/>
    </source>
</evidence>
<evidence type="ECO:0000256" key="6">
    <source>
        <dbReference type="ARBA" id="ARBA00023136"/>
    </source>
</evidence>
<feature type="transmembrane region" description="Helical" evidence="7">
    <location>
        <begin position="168"/>
        <end position="194"/>
    </location>
</feature>
<keyword evidence="4 7" id="KW-0812">Transmembrane</keyword>
<evidence type="ECO:0000256" key="3">
    <source>
        <dbReference type="ARBA" id="ARBA00022475"/>
    </source>
</evidence>
<feature type="transmembrane region" description="Helical" evidence="7">
    <location>
        <begin position="6"/>
        <end position="25"/>
    </location>
</feature>
<dbReference type="OrthoDB" id="7014237at2"/>
<dbReference type="EMBL" id="SHKX01000013">
    <property type="protein sequence ID" value="RZU38513.1"/>
    <property type="molecule type" value="Genomic_DNA"/>
</dbReference>
<evidence type="ECO:0000256" key="4">
    <source>
        <dbReference type="ARBA" id="ARBA00022692"/>
    </source>
</evidence>
<dbReference type="RefSeq" id="WP_130414141.1">
    <property type="nucleotide sequence ID" value="NZ_SHKX01000013.1"/>
</dbReference>
<dbReference type="AlphaFoldDB" id="A0A4Q7YNR7"/>
<protein>
    <submittedName>
        <fullName evidence="8">Flagellar biosynthetic protein FliR</fullName>
    </submittedName>
</protein>
<keyword evidence="8" id="KW-0966">Cell projection</keyword>
<organism evidence="8 9">
    <name type="scientific">Fluviicoccus keumensis</name>
    <dbReference type="NCBI Taxonomy" id="1435465"/>
    <lineage>
        <taxon>Bacteria</taxon>
        <taxon>Pseudomonadati</taxon>
        <taxon>Pseudomonadota</taxon>
        <taxon>Gammaproteobacteria</taxon>
        <taxon>Moraxellales</taxon>
        <taxon>Moraxellaceae</taxon>
        <taxon>Fluviicoccus</taxon>
    </lineage>
</organism>
<keyword evidence="8" id="KW-0282">Flagellum</keyword>
<proteinExistence type="inferred from homology"/>
<feature type="transmembrane region" description="Helical" evidence="7">
    <location>
        <begin position="32"/>
        <end position="55"/>
    </location>
</feature>
<evidence type="ECO:0000256" key="2">
    <source>
        <dbReference type="ARBA" id="ARBA00009772"/>
    </source>
</evidence>
<evidence type="ECO:0000313" key="8">
    <source>
        <dbReference type="EMBL" id="RZU38513.1"/>
    </source>
</evidence>
<keyword evidence="9" id="KW-1185">Reference proteome</keyword>
<dbReference type="GO" id="GO:0005886">
    <property type="term" value="C:plasma membrane"/>
    <property type="evidence" value="ECO:0007669"/>
    <property type="project" value="UniProtKB-SubCell"/>
</dbReference>
<keyword evidence="6 7" id="KW-0472">Membrane</keyword>
<dbReference type="Pfam" id="PF01311">
    <property type="entry name" value="Bac_export_1"/>
    <property type="match status" value="1"/>
</dbReference>
<dbReference type="Proteomes" id="UP000292423">
    <property type="component" value="Unassembled WGS sequence"/>
</dbReference>
<dbReference type="PANTHER" id="PTHR30065">
    <property type="entry name" value="FLAGELLAR BIOSYNTHETIC PROTEIN FLIR"/>
    <property type="match status" value="1"/>
</dbReference>
<comment type="caution">
    <text evidence="8">The sequence shown here is derived from an EMBL/GenBank/DDBJ whole genome shotgun (WGS) entry which is preliminary data.</text>
</comment>
<feature type="transmembrane region" description="Helical" evidence="7">
    <location>
        <begin position="200"/>
        <end position="222"/>
    </location>
</feature>
<sequence>MESLLASVLLIGFRLLPLLVVAPVFPFNKAPLMVRVVLCFCLATVLSSSATAQVALSDLWSHAGNEIFLGVIFAFGFHAIVAALDMVGKLLDTQMGFTAANIFDPAGDHAGGLLSSLLIMLFGLLLLSRDLHLQLLKGAAVWFHLLPPGVSLWERFDAMVMAGILSRQLMIAFVMVFPVFLGLWLTDIAFAFLSRSMPQANIYFVALPVKIVMGGFLLILTLPMMSEGLVRMFSEALRPIGLAGGYP</sequence>
<feature type="transmembrane region" description="Helical" evidence="7">
    <location>
        <begin position="67"/>
        <end position="88"/>
    </location>
</feature>
<dbReference type="GO" id="GO:0006605">
    <property type="term" value="P:protein targeting"/>
    <property type="evidence" value="ECO:0007669"/>
    <property type="project" value="InterPro"/>
</dbReference>
<keyword evidence="8" id="KW-0969">Cilium</keyword>
<evidence type="ECO:0000256" key="1">
    <source>
        <dbReference type="ARBA" id="ARBA00004651"/>
    </source>
</evidence>
<dbReference type="InterPro" id="IPR002010">
    <property type="entry name" value="T3SS_IM_R"/>
</dbReference>
<comment type="subcellular location">
    <subcellularLocation>
        <location evidence="1">Cell membrane</location>
        <topology evidence="1">Multi-pass membrane protein</topology>
    </subcellularLocation>
</comment>
<name>A0A4Q7YNR7_9GAMM</name>
<accession>A0A4Q7YNR7</accession>